<reference evidence="2" key="1">
    <citation type="submission" date="2024-05" db="EMBL/GenBank/DDBJ databases">
        <title>New lineages of RNA viruses from clinical isolates of Rhizopus microsporus revealed by fragmented and primer-ligated dsRNA sequencing (FLDS) analysis.</title>
        <authorList>
            <person name="Sadiyah W."/>
            <person name="Zhao Y."/>
            <person name="Chiba Y."/>
            <person name="Kondo H."/>
            <person name="Suzuki N."/>
            <person name="Ban S."/>
            <person name="Yaguchi T."/>
            <person name="Urayama S."/>
            <person name="Hagiwara D."/>
        </authorList>
    </citation>
    <scope>NUCLEOTIDE SEQUENCE</scope>
    <source>
        <strain evidence="2">RmVV1-IFM56170</strain>
    </source>
</reference>
<evidence type="ECO:0000256" key="1">
    <source>
        <dbReference type="SAM" id="MobiDB-lite"/>
    </source>
</evidence>
<protein>
    <submittedName>
        <fullName evidence="2">Uncharacterized protein</fullName>
    </submittedName>
</protein>
<feature type="region of interest" description="Disordered" evidence="1">
    <location>
        <begin position="33"/>
        <end position="52"/>
    </location>
</feature>
<proteinExistence type="predicted"/>
<feature type="region of interest" description="Disordered" evidence="1">
    <location>
        <begin position="589"/>
        <end position="641"/>
    </location>
</feature>
<feature type="region of interest" description="Disordered" evidence="1">
    <location>
        <begin position="1"/>
        <end position="27"/>
    </location>
</feature>
<name>A0AAT9H7W1_9VIRU</name>
<feature type="compositionally biased region" description="Low complexity" evidence="1">
    <location>
        <begin position="592"/>
        <end position="615"/>
    </location>
</feature>
<dbReference type="EMBL" id="LC818070">
    <property type="protein sequence ID" value="BFM51663.1"/>
    <property type="molecule type" value="Genomic_RNA"/>
</dbReference>
<evidence type="ECO:0000313" key="2">
    <source>
        <dbReference type="EMBL" id="BFM51663.1"/>
    </source>
</evidence>
<accession>A0AAT9H7W1</accession>
<sequence>MTTLPYNPGLKLNLSPDSSTYPKQNQTNLNQTNQTQVSITKRRSSLPVNNRDAPLVPASVLTRKEAQYASKQYLKNRRIRDGMAVSITGLTATNPMFSMRAANCNLTVTKLDMTRLRMSNGLQTLFSSSRKKEKYRILSDASCDLIVKIPQYAQDKQKRLLILCSDQVTMHMLSELVLLRGVQNIMVKNNKDLEANKSNVFVKFMTIADYLVACSFRCSAIQSDVCLIFDSHRRSAAQYALLHFISQDIVTTTWAFFSIGNSVEYQSNSSTAQGSMRLPVFDTFSWFEDSSCKRILSSLVEHNTLFICSSEEESKRVCGALRVFGHQNIVNILDSMTYNDIETKMMTYRGMNYTVVCAGWPERLLKYNFEYIYDCGKEEEITWIDGFILRTVPIHAMDLLYRRCICRHYYLYVDDASLRQSPDFSNPLFNLDVRALLHMNSLQPDIPVLSDIDSLMTGKSQRAVAGYLATYLPAPIYFAYIDDTGAVVDNFSAGISYFSDYMGFSFDSSGQEKIVSTYDKWVEVSNVKNLISDYEGFLKIPCISYVDEITISMLIINVWKPPAIYSRMNEEKEESPVLGSDVNLTRSRSIHSKPMPKLSPSKSSPIRSRSNSGDSAFDDSFAKTKEYGSGGRRRLMSEDSGIQNDSNLECIEEVSQEERLDVGDESASIYSFDSKFSFKKKGSRRKSLTTRISSKVKEVKRDFETRAEMPEVENARIAYTINKTFGCYDKFNRSKFTESFDERSNTGYVAGNTLQLSNISLRFCVLPIHVDGKKITLQDKASDTDVFILYKYIINMSKSKRKKMVFSPSTENTMIIAFCKCWNSLACGVTIDDSFLSLWQRTTLLLVSGKPSVAEVIRLDKLQYLAQQIPFSEFVVRSIPNPNF</sequence>
<organism evidence="2">
    <name type="scientific">Rhizopus microsporus virga-like virus 1</name>
    <dbReference type="NCBI Taxonomy" id="3156536"/>
    <lineage>
        <taxon>Viruses</taxon>
        <taxon>Riboviria</taxon>
        <taxon>Orthornavirae</taxon>
        <taxon>Kitrinoviricota</taxon>
        <taxon>Alsuviricetes</taxon>
        <taxon>Martellivirales</taxon>
        <taxon>Virgaviridae</taxon>
    </lineage>
</organism>